<keyword evidence="1" id="KW-1133">Transmembrane helix</keyword>
<evidence type="ECO:0000313" key="3">
    <source>
        <dbReference type="Proteomes" id="UP000772618"/>
    </source>
</evidence>
<feature type="transmembrane region" description="Helical" evidence="1">
    <location>
        <begin position="210"/>
        <end position="227"/>
    </location>
</feature>
<keyword evidence="1" id="KW-0472">Membrane</keyword>
<feature type="transmembrane region" description="Helical" evidence="1">
    <location>
        <begin position="367"/>
        <end position="386"/>
    </location>
</feature>
<feature type="transmembrane region" description="Helical" evidence="1">
    <location>
        <begin position="133"/>
        <end position="154"/>
    </location>
</feature>
<gene>
    <name evidence="2" type="ORF">KK060_04800</name>
</gene>
<comment type="caution">
    <text evidence="2">The sequence shown here is derived from an EMBL/GenBank/DDBJ whole genome shotgun (WGS) entry which is preliminary data.</text>
</comment>
<dbReference type="EMBL" id="JAHESD010000006">
    <property type="protein sequence ID" value="MBT1702587.1"/>
    <property type="molecule type" value="Genomic_DNA"/>
</dbReference>
<feature type="transmembrane region" description="Helical" evidence="1">
    <location>
        <begin position="316"/>
        <end position="333"/>
    </location>
</feature>
<evidence type="ECO:0008006" key="4">
    <source>
        <dbReference type="Google" id="ProtNLM"/>
    </source>
</evidence>
<name>A0ABS5VMB2_9BACT</name>
<keyword evidence="1" id="KW-0812">Transmembrane</keyword>
<evidence type="ECO:0000256" key="1">
    <source>
        <dbReference type="SAM" id="Phobius"/>
    </source>
</evidence>
<keyword evidence="3" id="KW-1185">Reference proteome</keyword>
<organism evidence="2 3">
    <name type="scientific">Chryseosolibacter indicus</name>
    <dbReference type="NCBI Taxonomy" id="2782351"/>
    <lineage>
        <taxon>Bacteria</taxon>
        <taxon>Pseudomonadati</taxon>
        <taxon>Bacteroidota</taxon>
        <taxon>Cytophagia</taxon>
        <taxon>Cytophagales</taxon>
        <taxon>Chryseotaleaceae</taxon>
        <taxon>Chryseosolibacter</taxon>
    </lineage>
</organism>
<reference evidence="2 3" key="1">
    <citation type="submission" date="2021-05" db="EMBL/GenBank/DDBJ databases">
        <title>A Polyphasic approach of four new species of the genus Ohtaekwangia: Ohtaekwangia histidinii sp. nov., Ohtaekwangia cretensis sp. nov., Ohtaekwangia indiensis sp. nov., Ohtaekwangia reichenbachii sp. nov. from diverse environment.</title>
        <authorList>
            <person name="Octaviana S."/>
        </authorList>
    </citation>
    <scope>NUCLEOTIDE SEQUENCE [LARGE SCALE GENOMIC DNA]</scope>
    <source>
        <strain evidence="2 3">PWU20</strain>
    </source>
</reference>
<feature type="transmembrane region" description="Helical" evidence="1">
    <location>
        <begin position="234"/>
        <end position="253"/>
    </location>
</feature>
<feature type="transmembrane region" description="Helical" evidence="1">
    <location>
        <begin position="160"/>
        <end position="181"/>
    </location>
</feature>
<proteinExistence type="predicted"/>
<feature type="transmembrane region" description="Helical" evidence="1">
    <location>
        <begin position="92"/>
        <end position="113"/>
    </location>
</feature>
<sequence length="551" mass="64247">MSISNLNQSIRLNFSGRAAGNSDLGNTPNYFRKGLSERQLFVVEMLIAAVFCFSPLLYNNPYRLNIFLSWEGAYRIYLGQMPFKEYALPMGYGYWLIPAMFFKIFGPFMYSLIKAQVFINLVSILAFRSILKLFNVTPVTILLSVLVFCLSYVSKNFWPWYNHTVIVYELVALYFVLLPVLKTSGWKTVASLGFSALCVFLSIFTKQDAGALTLLICLAILTYDTLIEKSPRKLLTFLGFFTATCIAFIAPIWQYDFTYWFNYGQAPHDSRLVLHDFFNHIVGWAYFEKFFLFVTVIMILDKARKGRAFFENKTQFLFAFFTLAILIEALIIQVTSDEPPYGEDFFYAFGFVFCFSHLRFSIDLSRWYYLATCLVFVTFWWTGIYWRNIQRVIAKKPVAVAKVEKEAPHKYRLAKEFKTMDKLYLAESTIEGIKRIQALDVVKNKKDIKVLNMSELTSLAYEMPFTPLTNQPMWFHQGVSIFQKEVDEFCVKVRNNEYDLVLFESIPTNEVINFYPEDVNTCLKENYNLEFSFLAPRTPAESYIHVYTKKK</sequence>
<dbReference type="Proteomes" id="UP000772618">
    <property type="component" value="Unassembled WGS sequence"/>
</dbReference>
<dbReference type="RefSeq" id="WP_254152555.1">
    <property type="nucleotide sequence ID" value="NZ_JAHESD010000006.1"/>
</dbReference>
<feature type="transmembrane region" description="Helical" evidence="1">
    <location>
        <begin position="345"/>
        <end position="362"/>
    </location>
</feature>
<accession>A0ABS5VMB2</accession>
<evidence type="ECO:0000313" key="2">
    <source>
        <dbReference type="EMBL" id="MBT1702587.1"/>
    </source>
</evidence>
<feature type="transmembrane region" description="Helical" evidence="1">
    <location>
        <begin position="188"/>
        <end position="204"/>
    </location>
</feature>
<feature type="transmembrane region" description="Helical" evidence="1">
    <location>
        <begin position="40"/>
        <end position="58"/>
    </location>
</feature>
<protein>
    <recommendedName>
        <fullName evidence="4">Dolichyl-phosphate-mannose-protein mannosyltransferase</fullName>
    </recommendedName>
</protein>
<feature type="transmembrane region" description="Helical" evidence="1">
    <location>
        <begin position="281"/>
        <end position="300"/>
    </location>
</feature>